<protein>
    <submittedName>
        <fullName evidence="2">Uncharacterized protein</fullName>
    </submittedName>
</protein>
<evidence type="ECO:0000313" key="1">
    <source>
        <dbReference type="EMBL" id="GAL66231.1"/>
    </source>
</evidence>
<dbReference type="Proteomes" id="UP000029641">
    <property type="component" value="Unassembled WGS sequence"/>
</dbReference>
<dbReference type="EMBL" id="BBNR01000003">
    <property type="protein sequence ID" value="GAL66231.1"/>
    <property type="molecule type" value="Genomic_DNA"/>
</dbReference>
<organism evidence="2 4">
    <name type="scientific">Jejuia pallidilutea</name>
    <dbReference type="NCBI Taxonomy" id="504487"/>
    <lineage>
        <taxon>Bacteria</taxon>
        <taxon>Pseudomonadati</taxon>
        <taxon>Bacteroidota</taxon>
        <taxon>Flavobacteriia</taxon>
        <taxon>Flavobacteriales</taxon>
        <taxon>Flavobacteriaceae</taxon>
        <taxon>Jejuia</taxon>
    </lineage>
</organism>
<dbReference type="Proteomes" id="UP000029646">
    <property type="component" value="Unassembled WGS sequence"/>
</dbReference>
<proteinExistence type="predicted"/>
<name>A0A090WUW8_9FLAO</name>
<comment type="caution">
    <text evidence="2">The sequence shown here is derived from an EMBL/GenBank/DDBJ whole genome shotgun (WGS) entry which is preliminary data.</text>
</comment>
<gene>
    <name evidence="1" type="ORF">JCM19301_796</name>
    <name evidence="2" type="ORF">JCM19302_626</name>
    <name evidence="3" type="ORF">JCM19538_2618</name>
</gene>
<dbReference type="EMBL" id="BBNS01000010">
    <property type="protein sequence ID" value="GAL71197.1"/>
    <property type="molecule type" value="Genomic_DNA"/>
</dbReference>
<reference evidence="5" key="1">
    <citation type="journal article" date="2014" name="Genome Announc.">
        <title>Draft Genome Sequence of Marine Flavobacterium Jejuia pallidilutea Strain 11shimoA1 and Pigmentation Mutants.</title>
        <authorList>
            <person name="Takatani N."/>
            <person name="Nakanishi M."/>
            <person name="Meirelles P."/>
            <person name="Mino S."/>
            <person name="Suda W."/>
            <person name="Oshima K."/>
            <person name="Hattori M."/>
            <person name="Ohkuma M."/>
            <person name="Hosokawa M."/>
            <person name="Miyashita K."/>
            <person name="Thompson F.L."/>
            <person name="Niwa A."/>
            <person name="Sawabe T."/>
            <person name="Sawabe T."/>
        </authorList>
    </citation>
    <scope>NUCLEOTIDE SEQUENCE [LARGE SCALE GENOMIC DNA]</scope>
    <source>
        <strain evidence="5">JCM 19538</strain>
    </source>
</reference>
<dbReference type="Proteomes" id="UP000030184">
    <property type="component" value="Unassembled WGS sequence"/>
</dbReference>
<dbReference type="AlphaFoldDB" id="A0A090WUW8"/>
<accession>A0A090WUW8</accession>
<evidence type="ECO:0000313" key="3">
    <source>
        <dbReference type="EMBL" id="GAL88255.1"/>
    </source>
</evidence>
<sequence>MKDSGTSNMITKNPTMSILAVIEVFNQLPNLFWGALLF</sequence>
<dbReference type="EMBL" id="BBNY01000001">
    <property type="protein sequence ID" value="GAL88255.1"/>
    <property type="molecule type" value="Genomic_DNA"/>
</dbReference>
<evidence type="ECO:0000313" key="5">
    <source>
        <dbReference type="Proteomes" id="UP000030184"/>
    </source>
</evidence>
<evidence type="ECO:0000313" key="4">
    <source>
        <dbReference type="Proteomes" id="UP000029646"/>
    </source>
</evidence>
<evidence type="ECO:0000313" key="2">
    <source>
        <dbReference type="EMBL" id="GAL71197.1"/>
    </source>
</evidence>
<keyword evidence="5" id="KW-1185">Reference proteome</keyword>